<dbReference type="InterPro" id="IPR024072">
    <property type="entry name" value="DHFR-like_dom_sf"/>
</dbReference>
<evidence type="ECO:0000256" key="9">
    <source>
        <dbReference type="ARBA" id="ARBA00022833"/>
    </source>
</evidence>
<dbReference type="NCBIfam" id="TIGR00227">
    <property type="entry name" value="ribD_Cterm"/>
    <property type="match status" value="1"/>
</dbReference>
<feature type="binding site" evidence="16">
    <location>
        <position position="91"/>
    </location>
    <ligand>
        <name>Zn(2+)</name>
        <dbReference type="ChEBI" id="CHEBI:29105"/>
        <note>catalytic</note>
    </ligand>
</feature>
<comment type="caution">
    <text evidence="18">The sequence shown here is derived from an EMBL/GenBank/DDBJ whole genome shotgun (WGS) entry which is preliminary data.</text>
</comment>
<keyword evidence="10 13" id="KW-0521">NADP</keyword>
<accession>A0A432ZJC6</accession>
<dbReference type="CDD" id="cd01284">
    <property type="entry name" value="Riboflavin_deaminase-reductase"/>
    <property type="match status" value="1"/>
</dbReference>
<feature type="binding site" evidence="15">
    <location>
        <position position="214"/>
    </location>
    <ligand>
        <name>substrate</name>
    </ligand>
</feature>
<dbReference type="InterPro" id="IPR050765">
    <property type="entry name" value="Riboflavin_Biosynth_HTPR"/>
</dbReference>
<dbReference type="PANTHER" id="PTHR38011">
    <property type="entry name" value="DIHYDROFOLATE REDUCTASE FAMILY PROTEIN (AFU_ORTHOLOGUE AFUA_8G06820)"/>
    <property type="match status" value="1"/>
</dbReference>
<dbReference type="InterPro" id="IPR002734">
    <property type="entry name" value="RibDG_C"/>
</dbReference>
<dbReference type="Pfam" id="PF00383">
    <property type="entry name" value="dCMP_cyt_deam_1"/>
    <property type="match status" value="1"/>
</dbReference>
<comment type="pathway">
    <text evidence="3 13">Cofactor biosynthesis; riboflavin biosynthesis; 5-amino-6-(D-ribitylamino)uracil from GTP: step 3/4.</text>
</comment>
<dbReference type="PIRSF" id="PIRSF006769">
    <property type="entry name" value="RibD"/>
    <property type="match status" value="1"/>
</dbReference>
<feature type="binding site" evidence="15">
    <location>
        <position position="238"/>
    </location>
    <ligand>
        <name>NADP(+)</name>
        <dbReference type="ChEBI" id="CHEBI:58349"/>
    </ligand>
</feature>
<evidence type="ECO:0000256" key="6">
    <source>
        <dbReference type="ARBA" id="ARBA00022619"/>
    </source>
</evidence>
<keyword evidence="8 13" id="KW-0378">Hydrolase</keyword>
<comment type="catalytic activity">
    <reaction evidence="13">
        <text>5-amino-6-(5-phospho-D-ribitylamino)uracil + NADP(+) = 5-amino-6-(5-phospho-D-ribosylamino)uracil + NADPH + H(+)</text>
        <dbReference type="Rhea" id="RHEA:17845"/>
        <dbReference type="ChEBI" id="CHEBI:15378"/>
        <dbReference type="ChEBI" id="CHEBI:57783"/>
        <dbReference type="ChEBI" id="CHEBI:58349"/>
        <dbReference type="ChEBI" id="CHEBI:58421"/>
        <dbReference type="ChEBI" id="CHEBI:58453"/>
        <dbReference type="EC" id="1.1.1.193"/>
    </reaction>
</comment>
<comment type="similarity">
    <text evidence="5 13">In the C-terminal section; belongs to the HTP reductase family.</text>
</comment>
<organism evidence="18 19">
    <name type="scientific">Idiomarina seosinensis</name>
    <dbReference type="NCBI Taxonomy" id="281739"/>
    <lineage>
        <taxon>Bacteria</taxon>
        <taxon>Pseudomonadati</taxon>
        <taxon>Pseudomonadota</taxon>
        <taxon>Gammaproteobacteria</taxon>
        <taxon>Alteromonadales</taxon>
        <taxon>Idiomarinaceae</taxon>
        <taxon>Idiomarina</taxon>
    </lineage>
</organism>
<comment type="function">
    <text evidence="1 13">Converts 2,5-diamino-6-(ribosylamino)-4(3h)-pyrimidinone 5'-phosphate into 5-amino-6-(ribosylamino)-2,4(1h,3h)-pyrimidinedione 5'-phosphate.</text>
</comment>
<feature type="binding site" evidence="15">
    <location>
        <position position="203"/>
    </location>
    <ligand>
        <name>substrate</name>
    </ligand>
</feature>
<dbReference type="EC" id="3.5.4.26" evidence="13"/>
<feature type="binding site" evidence="16">
    <location>
        <position position="82"/>
    </location>
    <ligand>
        <name>Zn(2+)</name>
        <dbReference type="ChEBI" id="CHEBI:29105"/>
        <note>catalytic</note>
    </ligand>
</feature>
<keyword evidence="9 13" id="KW-0862">Zinc</keyword>
<feature type="binding site" evidence="15">
    <location>
        <position position="175"/>
    </location>
    <ligand>
        <name>substrate</name>
    </ligand>
</feature>
<dbReference type="FunFam" id="3.40.140.10:FF:000025">
    <property type="entry name" value="Riboflavin biosynthesis protein RibD"/>
    <property type="match status" value="1"/>
</dbReference>
<dbReference type="SUPFAM" id="SSF53597">
    <property type="entry name" value="Dihydrofolate reductase-like"/>
    <property type="match status" value="1"/>
</dbReference>
<feature type="binding site" evidence="15">
    <location>
        <position position="211"/>
    </location>
    <ligand>
        <name>substrate</name>
    </ligand>
</feature>
<dbReference type="Proteomes" id="UP000287908">
    <property type="component" value="Unassembled WGS sequence"/>
</dbReference>
<keyword evidence="12" id="KW-0511">Multifunctional enzyme</keyword>
<name>A0A432ZJC6_9GAMM</name>
<dbReference type="PROSITE" id="PS00903">
    <property type="entry name" value="CYT_DCMP_DEAMINASES_1"/>
    <property type="match status" value="1"/>
</dbReference>
<feature type="binding site" evidence="15">
    <location>
        <position position="191"/>
    </location>
    <ligand>
        <name>substrate</name>
    </ligand>
</feature>
<comment type="pathway">
    <text evidence="2 13">Cofactor biosynthesis; riboflavin biosynthesis; 5-amino-6-(D-ribitylamino)uracil from GTP: step 2/4.</text>
</comment>
<evidence type="ECO:0000256" key="5">
    <source>
        <dbReference type="ARBA" id="ARBA00007417"/>
    </source>
</evidence>
<dbReference type="AlphaFoldDB" id="A0A432ZJC6"/>
<dbReference type="Gene3D" id="3.40.140.10">
    <property type="entry name" value="Cytidine Deaminase, domain 2"/>
    <property type="match status" value="1"/>
</dbReference>
<dbReference type="GO" id="GO:0009231">
    <property type="term" value="P:riboflavin biosynthetic process"/>
    <property type="evidence" value="ECO:0007669"/>
    <property type="project" value="UniProtKB-UniPathway"/>
</dbReference>
<dbReference type="UniPathway" id="UPA00275">
    <property type="reaction ID" value="UER00401"/>
</dbReference>
<sequence length="378" mass="41401">MTSSEQARIDHLMMHQALQLARKGVLTTAPNPAVGCVLTKNNQIVGSGWHQRAGAAHAEVNAIADAGDAAVGATAYVTLEPCSHFGRTPPCVNALIDAKIARVVVAMQDPNPQVAGNGISRLRDAGIEVDVGVLESAAANLNPGFIHRMMTQLPWVRVKLAASMDARTALANGQSQWITSPQSRADVQYWRAHSDAILSGADTVLADNPRLTVRAAQWPESRPIPTQLKQPVRIIIDSQNRIHDELSLFDELSPVWLIRTQETDASRHPHCHQVIVKAAENGKVDLHDMLVELALREINLIWTECGATLAGVLLQQQLVNELYLYQSSQLLGHQARAMLELSELTILQQAQQIQVTDWRQVGNDRRIIGVPMPQQIKG</sequence>
<evidence type="ECO:0000313" key="18">
    <source>
        <dbReference type="EMBL" id="RUO78071.1"/>
    </source>
</evidence>
<feature type="binding site" evidence="16">
    <location>
        <position position="57"/>
    </location>
    <ligand>
        <name>Zn(2+)</name>
        <dbReference type="ChEBI" id="CHEBI:29105"/>
        <note>catalytic</note>
    </ligand>
</feature>
<dbReference type="Pfam" id="PF01872">
    <property type="entry name" value="RibD_C"/>
    <property type="match status" value="1"/>
</dbReference>
<comment type="similarity">
    <text evidence="4 13">In the N-terminal section; belongs to the cytidine and deoxycytidylate deaminase family.</text>
</comment>
<comment type="cofactor">
    <cofactor evidence="13 16">
        <name>Zn(2+)</name>
        <dbReference type="ChEBI" id="CHEBI:29105"/>
    </cofactor>
    <text evidence="13 16">Binds 1 zinc ion.</text>
</comment>
<feature type="binding site" evidence="15">
    <location>
        <position position="207"/>
    </location>
    <ligand>
        <name>NADP(+)</name>
        <dbReference type="ChEBI" id="CHEBI:58349"/>
    </ligand>
</feature>
<reference evidence="18 19" key="1">
    <citation type="journal article" date="2011" name="Front. Microbiol.">
        <title>Genomic signatures of strain selection and enhancement in Bacillus atrophaeus var. globigii, a historical biowarfare simulant.</title>
        <authorList>
            <person name="Gibbons H.S."/>
            <person name="Broomall S.M."/>
            <person name="McNew L.A."/>
            <person name="Daligault H."/>
            <person name="Chapman C."/>
            <person name="Bruce D."/>
            <person name="Karavis M."/>
            <person name="Krepps M."/>
            <person name="McGregor P.A."/>
            <person name="Hong C."/>
            <person name="Park K.H."/>
            <person name="Akmal A."/>
            <person name="Feldman A."/>
            <person name="Lin J.S."/>
            <person name="Chang W.E."/>
            <person name="Higgs B.W."/>
            <person name="Demirev P."/>
            <person name="Lindquist J."/>
            <person name="Liem A."/>
            <person name="Fochler E."/>
            <person name="Read T.D."/>
            <person name="Tapia R."/>
            <person name="Johnson S."/>
            <person name="Bishop-Lilly K.A."/>
            <person name="Detter C."/>
            <person name="Han C."/>
            <person name="Sozhamannan S."/>
            <person name="Rosenzweig C.N."/>
            <person name="Skowronski E.W."/>
        </authorList>
    </citation>
    <scope>NUCLEOTIDE SEQUENCE [LARGE SCALE GENOMIC DNA]</scope>
    <source>
        <strain evidence="18 19">CL-SP19</strain>
    </source>
</reference>
<comment type="catalytic activity">
    <reaction evidence="13">
        <text>2,5-diamino-6-hydroxy-4-(5-phosphoribosylamino)-pyrimidine + H2O + H(+) = 5-amino-6-(5-phospho-D-ribosylamino)uracil + NH4(+)</text>
        <dbReference type="Rhea" id="RHEA:21868"/>
        <dbReference type="ChEBI" id="CHEBI:15377"/>
        <dbReference type="ChEBI" id="CHEBI:15378"/>
        <dbReference type="ChEBI" id="CHEBI:28938"/>
        <dbReference type="ChEBI" id="CHEBI:58453"/>
        <dbReference type="ChEBI" id="CHEBI:58614"/>
        <dbReference type="EC" id="3.5.4.26"/>
    </reaction>
</comment>
<feature type="binding site" evidence="15">
    <location>
        <position position="177"/>
    </location>
    <ligand>
        <name>NADP(+)</name>
        <dbReference type="ChEBI" id="CHEBI:58349"/>
    </ligand>
</feature>
<feature type="binding site" evidence="15">
    <location>
        <position position="161"/>
    </location>
    <ligand>
        <name>NADP(+)</name>
        <dbReference type="ChEBI" id="CHEBI:58349"/>
    </ligand>
</feature>
<keyword evidence="11 13" id="KW-0560">Oxidoreductase</keyword>
<feature type="domain" description="CMP/dCMP-type deaminase" evidence="17">
    <location>
        <begin position="8"/>
        <end position="130"/>
    </location>
</feature>
<dbReference type="SUPFAM" id="SSF53927">
    <property type="entry name" value="Cytidine deaminase-like"/>
    <property type="match status" value="1"/>
</dbReference>
<dbReference type="EC" id="1.1.1.193" evidence="13"/>
<evidence type="ECO:0000259" key="17">
    <source>
        <dbReference type="PROSITE" id="PS51747"/>
    </source>
</evidence>
<dbReference type="GO" id="GO:0008270">
    <property type="term" value="F:zinc ion binding"/>
    <property type="evidence" value="ECO:0007669"/>
    <property type="project" value="InterPro"/>
</dbReference>
<evidence type="ECO:0000256" key="13">
    <source>
        <dbReference type="PIRNR" id="PIRNR006769"/>
    </source>
</evidence>
<dbReference type="InterPro" id="IPR004794">
    <property type="entry name" value="Eubact_RibD"/>
</dbReference>
<dbReference type="OrthoDB" id="9800865at2"/>
<dbReference type="InterPro" id="IPR002125">
    <property type="entry name" value="CMP_dCMP_dom"/>
</dbReference>
<feature type="active site" description="Proton donor" evidence="14">
    <location>
        <position position="59"/>
    </location>
</feature>
<dbReference type="RefSeq" id="WP_126784398.1">
    <property type="nucleotide sequence ID" value="NZ_PIQF01000001.1"/>
</dbReference>
<evidence type="ECO:0000256" key="15">
    <source>
        <dbReference type="PIRSR" id="PIRSR006769-2"/>
    </source>
</evidence>
<dbReference type="EMBL" id="PIQF01000001">
    <property type="protein sequence ID" value="RUO78071.1"/>
    <property type="molecule type" value="Genomic_DNA"/>
</dbReference>
<evidence type="ECO:0000256" key="2">
    <source>
        <dbReference type="ARBA" id="ARBA00004882"/>
    </source>
</evidence>
<keyword evidence="7 13" id="KW-0479">Metal-binding</keyword>
<evidence type="ECO:0000256" key="10">
    <source>
        <dbReference type="ARBA" id="ARBA00022857"/>
    </source>
</evidence>
<gene>
    <name evidence="18" type="primary">ribD</name>
    <name evidence="18" type="ORF">CWI81_06275</name>
</gene>
<evidence type="ECO:0000313" key="19">
    <source>
        <dbReference type="Proteomes" id="UP000287908"/>
    </source>
</evidence>
<keyword evidence="6 13" id="KW-0686">Riboflavin biosynthesis</keyword>
<keyword evidence="19" id="KW-1185">Reference proteome</keyword>
<evidence type="ECO:0000256" key="8">
    <source>
        <dbReference type="ARBA" id="ARBA00022801"/>
    </source>
</evidence>
<evidence type="ECO:0000256" key="4">
    <source>
        <dbReference type="ARBA" id="ARBA00005259"/>
    </source>
</evidence>
<dbReference type="Gene3D" id="3.40.430.10">
    <property type="entry name" value="Dihydrofolate Reductase, subunit A"/>
    <property type="match status" value="1"/>
</dbReference>
<dbReference type="PANTHER" id="PTHR38011:SF7">
    <property type="entry name" value="2,5-DIAMINO-6-RIBOSYLAMINO-4(3H)-PYRIMIDINONE 5'-PHOSPHATE REDUCTASE"/>
    <property type="match status" value="1"/>
</dbReference>
<dbReference type="PROSITE" id="PS51747">
    <property type="entry name" value="CYT_DCMP_DEAMINASES_2"/>
    <property type="match status" value="1"/>
</dbReference>
<dbReference type="GO" id="GO:0008835">
    <property type="term" value="F:diaminohydroxyphosphoribosylaminopyrimidine deaminase activity"/>
    <property type="evidence" value="ECO:0007669"/>
    <property type="project" value="UniProtKB-EC"/>
</dbReference>
<dbReference type="NCBIfam" id="TIGR00326">
    <property type="entry name" value="eubact_ribD"/>
    <property type="match status" value="1"/>
</dbReference>
<evidence type="ECO:0000256" key="3">
    <source>
        <dbReference type="ARBA" id="ARBA00004910"/>
    </source>
</evidence>
<evidence type="ECO:0000256" key="7">
    <source>
        <dbReference type="ARBA" id="ARBA00022723"/>
    </source>
</evidence>
<evidence type="ECO:0000256" key="1">
    <source>
        <dbReference type="ARBA" id="ARBA00002151"/>
    </source>
</evidence>
<dbReference type="GO" id="GO:0050661">
    <property type="term" value="F:NADP binding"/>
    <property type="evidence" value="ECO:0007669"/>
    <property type="project" value="InterPro"/>
</dbReference>
<feature type="binding site" evidence="15">
    <location>
        <position position="304"/>
    </location>
    <ligand>
        <name>substrate</name>
    </ligand>
</feature>
<dbReference type="InterPro" id="IPR011549">
    <property type="entry name" value="RibD_C"/>
</dbReference>
<dbReference type="InterPro" id="IPR016192">
    <property type="entry name" value="APOBEC/CMP_deaminase_Zn-bd"/>
</dbReference>
<evidence type="ECO:0000256" key="16">
    <source>
        <dbReference type="PIRSR" id="PIRSR006769-3"/>
    </source>
</evidence>
<evidence type="ECO:0000256" key="14">
    <source>
        <dbReference type="PIRSR" id="PIRSR006769-1"/>
    </source>
</evidence>
<dbReference type="InterPro" id="IPR016193">
    <property type="entry name" value="Cytidine_deaminase-like"/>
</dbReference>
<proteinExistence type="inferred from homology"/>
<evidence type="ECO:0000256" key="12">
    <source>
        <dbReference type="ARBA" id="ARBA00023268"/>
    </source>
</evidence>
<protein>
    <recommendedName>
        <fullName evidence="13">Riboflavin biosynthesis protein RibD</fullName>
    </recommendedName>
    <domain>
        <recommendedName>
            <fullName evidence="13">Diaminohydroxyphosphoribosylaminopyrimidine deaminase</fullName>
            <shortName evidence="13">DRAP deaminase</shortName>
            <ecNumber evidence="13">3.5.4.26</ecNumber>
        </recommendedName>
        <alternativeName>
            <fullName evidence="13">Riboflavin-specific deaminase</fullName>
        </alternativeName>
    </domain>
    <domain>
        <recommendedName>
            <fullName evidence="13">5-amino-6-(5-phosphoribosylamino)uracil reductase</fullName>
            <ecNumber evidence="13">1.1.1.193</ecNumber>
        </recommendedName>
        <alternativeName>
            <fullName evidence="13">HTP reductase</fullName>
        </alternativeName>
    </domain>
</protein>
<evidence type="ECO:0000256" key="11">
    <source>
        <dbReference type="ARBA" id="ARBA00023002"/>
    </source>
</evidence>
<dbReference type="GO" id="GO:0008703">
    <property type="term" value="F:5-amino-6-(5-phosphoribosylamino)uracil reductase activity"/>
    <property type="evidence" value="ECO:0007669"/>
    <property type="project" value="UniProtKB-EC"/>
</dbReference>